<feature type="chain" id="PRO_5015793848" description="Probable endolytic peptidoglycan transglycosylase RlpA" evidence="6">
    <location>
        <begin position="24"/>
        <end position="218"/>
    </location>
</feature>
<keyword evidence="2 4" id="KW-0456">Lyase</keyword>
<proteinExistence type="inferred from homology"/>
<dbReference type="GO" id="GO:0005886">
    <property type="term" value="C:plasma membrane"/>
    <property type="evidence" value="ECO:0007669"/>
    <property type="project" value="UniProtKB-SubCell"/>
</dbReference>
<keyword evidence="3 4" id="KW-0961">Cell wall biogenesis/degradation</keyword>
<dbReference type="Gene3D" id="2.40.40.10">
    <property type="entry name" value="RlpA-like domain"/>
    <property type="match status" value="1"/>
</dbReference>
<evidence type="ECO:0000313" key="8">
    <source>
        <dbReference type="EMBL" id="PTL35982.1"/>
    </source>
</evidence>
<feature type="domain" description="SPOR" evidence="7">
    <location>
        <begin position="136"/>
        <end position="214"/>
    </location>
</feature>
<dbReference type="GO" id="GO:0000270">
    <property type="term" value="P:peptidoglycan metabolic process"/>
    <property type="evidence" value="ECO:0007669"/>
    <property type="project" value="UniProtKB-UniRule"/>
</dbReference>
<comment type="subcellular location">
    <subcellularLocation>
        <location evidence="4">Cell membrane</location>
        <topology evidence="4">Lipid-anchor</topology>
    </subcellularLocation>
</comment>
<evidence type="ECO:0000313" key="9">
    <source>
        <dbReference type="Proteomes" id="UP000241436"/>
    </source>
</evidence>
<keyword evidence="4" id="KW-0564">Palmitate</keyword>
<dbReference type="InterPro" id="IPR007730">
    <property type="entry name" value="SPOR-like_dom"/>
</dbReference>
<reference evidence="9" key="2">
    <citation type="journal article" date="2018" name="Environ. Microbiol.">
        <title>Bloom of a denitrifying methanotroph, 'Candidatus Methylomirabilis limnetica', in a deep stratified lake.</title>
        <authorList>
            <person name="Graf J.S."/>
            <person name="Mayr M.J."/>
            <person name="Marchant H.K."/>
            <person name="Tienken D."/>
            <person name="Hach P.F."/>
            <person name="Brand A."/>
            <person name="Schubert C.J."/>
            <person name="Kuypers M.M."/>
            <person name="Milucka J."/>
        </authorList>
    </citation>
    <scope>NUCLEOTIDE SEQUENCE [LARGE SCALE GENOMIC DNA]</scope>
    <source>
        <strain evidence="9">Zug</strain>
    </source>
</reference>
<dbReference type="InterPro" id="IPR036680">
    <property type="entry name" value="SPOR-like_sf"/>
</dbReference>
<dbReference type="SUPFAM" id="SSF110997">
    <property type="entry name" value="Sporulation related repeat"/>
    <property type="match status" value="1"/>
</dbReference>
<accession>A0A2T4TXY8</accession>
<dbReference type="InterPro" id="IPR034718">
    <property type="entry name" value="RlpA"/>
</dbReference>
<dbReference type="CDD" id="cd22268">
    <property type="entry name" value="DPBB_RlpA-like"/>
    <property type="match status" value="1"/>
</dbReference>
<dbReference type="NCBIfam" id="TIGR00413">
    <property type="entry name" value="rlpA"/>
    <property type="match status" value="1"/>
</dbReference>
<dbReference type="AlphaFoldDB" id="A0A2T4TXY8"/>
<dbReference type="OrthoDB" id="9779128at2"/>
<dbReference type="Gene3D" id="3.30.70.1070">
    <property type="entry name" value="Sporulation related repeat"/>
    <property type="match status" value="1"/>
</dbReference>
<comment type="caution">
    <text evidence="8">The sequence shown here is derived from an EMBL/GenBank/DDBJ whole genome shotgun (WGS) entry which is preliminary data.</text>
</comment>
<dbReference type="InterPro" id="IPR009009">
    <property type="entry name" value="RlpA-like_DPBB"/>
</dbReference>
<keyword evidence="1 6" id="KW-0732">Signal</keyword>
<dbReference type="EMBL" id="NVQC01000020">
    <property type="protein sequence ID" value="PTL35982.1"/>
    <property type="molecule type" value="Genomic_DNA"/>
</dbReference>
<keyword evidence="4" id="KW-0472">Membrane</keyword>
<evidence type="ECO:0000256" key="2">
    <source>
        <dbReference type="ARBA" id="ARBA00023239"/>
    </source>
</evidence>
<dbReference type="InterPro" id="IPR012997">
    <property type="entry name" value="RplA"/>
</dbReference>
<dbReference type="HAMAP" id="MF_02071">
    <property type="entry name" value="RlpA"/>
    <property type="match status" value="1"/>
</dbReference>
<keyword evidence="4" id="KW-1003">Cell membrane</keyword>
<dbReference type="Pfam" id="PF03330">
    <property type="entry name" value="DPBB_1"/>
    <property type="match status" value="1"/>
</dbReference>
<feature type="signal peptide" evidence="6">
    <location>
        <begin position="1"/>
        <end position="23"/>
    </location>
</feature>
<name>A0A2T4TXY8_9BACT</name>
<dbReference type="SUPFAM" id="SSF50685">
    <property type="entry name" value="Barwin-like endoglucanases"/>
    <property type="match status" value="1"/>
</dbReference>
<dbReference type="EC" id="4.2.2.-" evidence="4"/>
<evidence type="ECO:0000256" key="3">
    <source>
        <dbReference type="ARBA" id="ARBA00023316"/>
    </source>
</evidence>
<dbReference type="Pfam" id="PF05036">
    <property type="entry name" value="SPOR"/>
    <property type="match status" value="1"/>
</dbReference>
<dbReference type="GO" id="GO:0008932">
    <property type="term" value="F:lytic endotransglycosylase activity"/>
    <property type="evidence" value="ECO:0007669"/>
    <property type="project" value="UniProtKB-UniRule"/>
</dbReference>
<dbReference type="Proteomes" id="UP000241436">
    <property type="component" value="Unassembled WGS sequence"/>
</dbReference>
<dbReference type="PANTHER" id="PTHR34183">
    <property type="entry name" value="ENDOLYTIC PEPTIDOGLYCAN TRANSGLYCOSYLASE RLPA"/>
    <property type="match status" value="1"/>
</dbReference>
<evidence type="ECO:0000256" key="5">
    <source>
        <dbReference type="RuleBase" id="RU003495"/>
    </source>
</evidence>
<keyword evidence="4 8" id="KW-0449">Lipoprotein</keyword>
<keyword evidence="9" id="KW-1185">Reference proteome</keyword>
<evidence type="ECO:0000256" key="6">
    <source>
        <dbReference type="SAM" id="SignalP"/>
    </source>
</evidence>
<dbReference type="GO" id="GO:0042834">
    <property type="term" value="F:peptidoglycan binding"/>
    <property type="evidence" value="ECO:0007669"/>
    <property type="project" value="InterPro"/>
</dbReference>
<evidence type="ECO:0000256" key="4">
    <source>
        <dbReference type="HAMAP-Rule" id="MF_02071"/>
    </source>
</evidence>
<sequence>MMIKLRPAILMLSLLTLLLTSCATPRQGPRPWEELSGERGLASWYGRPYHGRRTSNGEVYDMYQLSAAHREIPLGSWVEVINLNNDRSLTVRINDRGPFVDGRIIDLSYAAASLLEVTGPGVVPVRVRLTQTPQGDVGPGRYSVQVSSFTVESNALALKAELEQKISGVRMVKALVGGEAYYRIRVGHFTSRAEAQTTAERLASLGHRVLIMGSEDRP</sequence>
<comment type="similarity">
    <text evidence="4 5">Belongs to the RlpA family.</text>
</comment>
<evidence type="ECO:0000259" key="7">
    <source>
        <dbReference type="PROSITE" id="PS51724"/>
    </source>
</evidence>
<dbReference type="GO" id="GO:0071555">
    <property type="term" value="P:cell wall organization"/>
    <property type="evidence" value="ECO:0007669"/>
    <property type="project" value="UniProtKB-KW"/>
</dbReference>
<organism evidence="8 9">
    <name type="scientific">Candidatus Methylomirabilis limnetica</name>
    <dbReference type="NCBI Taxonomy" id="2033718"/>
    <lineage>
        <taxon>Bacteria</taxon>
        <taxon>Candidatus Methylomirabilota</taxon>
        <taxon>Candidatus Methylomirabilia</taxon>
        <taxon>Candidatus Methylomirabilales</taxon>
        <taxon>Candidatus Methylomirabilaceae</taxon>
        <taxon>Candidatus Methylomirabilis</taxon>
    </lineage>
</organism>
<dbReference type="PANTHER" id="PTHR34183:SF1">
    <property type="entry name" value="ENDOLYTIC PEPTIDOGLYCAN TRANSGLYCOSYLASE RLPA"/>
    <property type="match status" value="1"/>
</dbReference>
<dbReference type="PROSITE" id="PS51724">
    <property type="entry name" value="SPOR"/>
    <property type="match status" value="1"/>
</dbReference>
<comment type="function">
    <text evidence="4">Lytic transglycosylase with a strong preference for naked glycan strands that lack stem peptides.</text>
</comment>
<gene>
    <name evidence="4" type="primary">rlpA</name>
    <name evidence="8" type="ORF">CLG94_06720</name>
</gene>
<evidence type="ECO:0000256" key="1">
    <source>
        <dbReference type="ARBA" id="ARBA00022729"/>
    </source>
</evidence>
<protein>
    <recommendedName>
        <fullName evidence="4">Probable endolytic peptidoglycan transglycosylase RlpA</fullName>
        <ecNumber evidence="4">4.2.2.-</ecNumber>
    </recommendedName>
</protein>
<reference evidence="8 9" key="1">
    <citation type="submission" date="2017-09" db="EMBL/GenBank/DDBJ databases">
        <title>Bloom of a denitrifying methanotroph, Candidatus Methylomirabilis limnetica, in a deep stratified lake.</title>
        <authorList>
            <person name="Graf J.S."/>
            <person name="Marchant H.K."/>
            <person name="Tienken D."/>
            <person name="Hach P.F."/>
            <person name="Brand A."/>
            <person name="Schubert C.J."/>
            <person name="Kuypers M.M."/>
            <person name="Milucka J."/>
        </authorList>
    </citation>
    <scope>NUCLEOTIDE SEQUENCE [LARGE SCALE GENOMIC DNA]</scope>
    <source>
        <strain evidence="8 9">Zug</strain>
    </source>
</reference>
<dbReference type="InterPro" id="IPR036908">
    <property type="entry name" value="RlpA-like_sf"/>
</dbReference>
<dbReference type="RefSeq" id="WP_107562104.1">
    <property type="nucleotide sequence ID" value="NZ_NVQC01000020.1"/>
</dbReference>
<dbReference type="PROSITE" id="PS51257">
    <property type="entry name" value="PROKAR_LIPOPROTEIN"/>
    <property type="match status" value="1"/>
</dbReference>